<dbReference type="GeneID" id="84573622"/>
<sequence length="319" mass="36215">MSWLPVGDGVVDERGVLEFFEEVDPEDIQVRVVIPKGLKWPVSPVLASVLVTSLKLLVENGKIGLARVIEDFDRGDVFDFLGIAPRELNAYVAEGKLHRAADEIDDEIYFREELLVLRRERLVEVAPVTNLRVLSVYASRGLGAYGGDVVAFGRDVFEWVVLPADGSVVNMPILRRNMEYHEERFGDCRVEVTTPRGEVPMSSVLCECLRRVLWSVLRNGMVEVAGVPRFVAMFDAQVLASTTEKGVEELVACGEVGVRWVDGKRRFDREDLLASARRERQRQHDAYERLRQFDLDHPEVWQTYFNPQYGADSETTEET</sequence>
<dbReference type="EMBL" id="UARK01000011">
    <property type="protein sequence ID" value="SPW28574.1"/>
    <property type="molecule type" value="Genomic_DNA"/>
</dbReference>
<organism evidence="1 2">
    <name type="scientific">Corynebacterium matruchotii</name>
    <dbReference type="NCBI Taxonomy" id="43768"/>
    <lineage>
        <taxon>Bacteria</taxon>
        <taxon>Bacillati</taxon>
        <taxon>Actinomycetota</taxon>
        <taxon>Actinomycetes</taxon>
        <taxon>Mycobacteriales</taxon>
        <taxon>Corynebacteriaceae</taxon>
        <taxon>Corynebacterium</taxon>
    </lineage>
</organism>
<dbReference type="RefSeq" id="WP_005524891.1">
    <property type="nucleotide sequence ID" value="NZ_CP050134.2"/>
</dbReference>
<comment type="caution">
    <text evidence="1">The sequence shown here is derived from an EMBL/GenBank/DDBJ whole genome shotgun (WGS) entry which is preliminary data.</text>
</comment>
<name>A0A6H9XR58_9CORY</name>
<gene>
    <name evidence="1" type="ORF">NCTC10254_01520</name>
</gene>
<dbReference type="AlphaFoldDB" id="A0A6H9XR58"/>
<accession>A0A6H9XR58</accession>
<proteinExistence type="predicted"/>
<evidence type="ECO:0000313" key="1">
    <source>
        <dbReference type="EMBL" id="SPW28574.1"/>
    </source>
</evidence>
<protein>
    <submittedName>
        <fullName evidence="1">Uncharacterized protein</fullName>
    </submittedName>
</protein>
<reference evidence="1 2" key="1">
    <citation type="submission" date="2018-06" db="EMBL/GenBank/DDBJ databases">
        <authorList>
            <consortium name="Pathogen Informatics"/>
            <person name="Doyle S."/>
        </authorList>
    </citation>
    <scope>NUCLEOTIDE SEQUENCE [LARGE SCALE GENOMIC DNA]</scope>
    <source>
        <strain evidence="1 2">NCTC10254</strain>
    </source>
</reference>
<evidence type="ECO:0000313" key="2">
    <source>
        <dbReference type="Proteomes" id="UP000249886"/>
    </source>
</evidence>
<dbReference type="Proteomes" id="UP000249886">
    <property type="component" value="Unassembled WGS sequence"/>
</dbReference>